<dbReference type="EMBL" id="JAFVMG010000016">
    <property type="protein sequence ID" value="MBO1329244.1"/>
    <property type="molecule type" value="Genomic_DNA"/>
</dbReference>
<dbReference type="RefSeq" id="WP_207855105.1">
    <property type="nucleotide sequence ID" value="NZ_JAFVMG010000016.1"/>
</dbReference>
<evidence type="ECO:0000256" key="1">
    <source>
        <dbReference type="SAM" id="MobiDB-lite"/>
    </source>
</evidence>
<feature type="compositionally biased region" description="Low complexity" evidence="1">
    <location>
        <begin position="107"/>
        <end position="118"/>
    </location>
</feature>
<feature type="compositionally biased region" description="Low complexity" evidence="1">
    <location>
        <begin position="164"/>
        <end position="174"/>
    </location>
</feature>
<evidence type="ECO:0000313" key="3">
    <source>
        <dbReference type="Proteomes" id="UP000664399"/>
    </source>
</evidence>
<organism evidence="2 3">
    <name type="scientific">Acetobacter suratthaniensis</name>
    <dbReference type="NCBI Taxonomy" id="1502841"/>
    <lineage>
        <taxon>Bacteria</taxon>
        <taxon>Pseudomonadati</taxon>
        <taxon>Pseudomonadota</taxon>
        <taxon>Alphaproteobacteria</taxon>
        <taxon>Acetobacterales</taxon>
        <taxon>Acetobacteraceae</taxon>
        <taxon>Acetobacter</taxon>
    </lineage>
</organism>
<gene>
    <name evidence="2" type="ORF">J2D75_12265</name>
</gene>
<proteinExistence type="predicted"/>
<sequence>MAMADNGLPGSPRPDSAWEHAALAWHLLDVFQRILRAMRGGREGASGSLSAGVAGVGISGATVRQALYRMGGESLRPEPEVERKSEPKTKPKPKPKLKSEQEPVSEARPAFPFLPRPRVASGMAATRGRGLAHESGPEHRMRRGGGRRGVAPGLRGDRPTERPGGLSRLSGLSGHVFEGAAGGAGGVSARRGRTHSVGGPVAPWGGASGHHQVSWGGVSFRPGLPAPQGAAGQTGSSSTGAGRITQEQLAEPEAEQAKNPETFAQAMLRAILPGEALSRMRTVWAGGAVGGHGVSPAQSAPFPARTAHWPQAGTPEPSGLLPSVPHAAGAYARGMHAAVQAAMARTVPGPTATDTSPGSTASREVLAKTRMDNDAFSIRTGAEARGVSGLKAQARHANMGMR</sequence>
<feature type="compositionally biased region" description="Basic and acidic residues" evidence="1">
    <location>
        <begin position="75"/>
        <end position="89"/>
    </location>
</feature>
<evidence type="ECO:0000313" key="2">
    <source>
        <dbReference type="EMBL" id="MBO1329244.1"/>
    </source>
</evidence>
<keyword evidence="3" id="KW-1185">Reference proteome</keyword>
<feature type="region of interest" description="Disordered" evidence="1">
    <location>
        <begin position="70"/>
        <end position="258"/>
    </location>
</feature>
<comment type="caution">
    <text evidence="2">The sequence shown here is derived from an EMBL/GenBank/DDBJ whole genome shotgun (WGS) entry which is preliminary data.</text>
</comment>
<reference evidence="2 3" key="1">
    <citation type="submission" date="2021-03" db="EMBL/GenBank/DDBJ databases">
        <title>The complete genome sequence of Acetobacter suratthaniensis TBRC 1719.</title>
        <authorList>
            <person name="Charoenyingcharoen P."/>
            <person name="Yukphan P."/>
        </authorList>
    </citation>
    <scope>NUCLEOTIDE SEQUENCE [LARGE SCALE GENOMIC DNA]</scope>
    <source>
        <strain evidence="2 3">TBRC 1719</strain>
    </source>
</reference>
<name>A0ABS3LPF2_9PROT</name>
<dbReference type="Proteomes" id="UP000664399">
    <property type="component" value="Unassembled WGS sequence"/>
</dbReference>
<protein>
    <submittedName>
        <fullName evidence="2">Uncharacterized protein</fullName>
    </submittedName>
</protein>
<accession>A0ABS3LPF2</accession>
<feature type="compositionally biased region" description="Low complexity" evidence="1">
    <location>
        <begin position="226"/>
        <end position="251"/>
    </location>
</feature>